<dbReference type="STRING" id="81972.D7L8K9"/>
<dbReference type="AlphaFoldDB" id="D7L8K9"/>
<feature type="transmembrane region" description="Helical" evidence="1">
    <location>
        <begin position="153"/>
        <end position="173"/>
    </location>
</feature>
<evidence type="ECO:0000313" key="3">
    <source>
        <dbReference type="Proteomes" id="UP000008694"/>
    </source>
</evidence>
<keyword evidence="1" id="KW-0812">Transmembrane</keyword>
<feature type="transmembrane region" description="Helical" evidence="1">
    <location>
        <begin position="31"/>
        <end position="50"/>
    </location>
</feature>
<feature type="transmembrane region" description="Helical" evidence="1">
    <location>
        <begin position="221"/>
        <end position="238"/>
    </location>
</feature>
<dbReference type="PANTHER" id="PTHR33133:SF1">
    <property type="entry name" value="EXPRESSED PROTEIN-RELATED"/>
    <property type="match status" value="1"/>
</dbReference>
<feature type="transmembrane region" description="Helical" evidence="1">
    <location>
        <begin position="56"/>
        <end position="84"/>
    </location>
</feature>
<dbReference type="eggNOG" id="ENOG502S2UB">
    <property type="taxonomic scope" value="Eukaryota"/>
</dbReference>
<organism evidence="3">
    <name type="scientific">Arabidopsis lyrata subsp. lyrata</name>
    <name type="common">Lyre-leaved rock-cress</name>
    <dbReference type="NCBI Taxonomy" id="81972"/>
    <lineage>
        <taxon>Eukaryota</taxon>
        <taxon>Viridiplantae</taxon>
        <taxon>Streptophyta</taxon>
        <taxon>Embryophyta</taxon>
        <taxon>Tracheophyta</taxon>
        <taxon>Spermatophyta</taxon>
        <taxon>Magnoliopsida</taxon>
        <taxon>eudicotyledons</taxon>
        <taxon>Gunneridae</taxon>
        <taxon>Pentapetalae</taxon>
        <taxon>rosids</taxon>
        <taxon>malvids</taxon>
        <taxon>Brassicales</taxon>
        <taxon>Brassicaceae</taxon>
        <taxon>Camelineae</taxon>
        <taxon>Arabidopsis</taxon>
    </lineage>
</organism>
<dbReference type="Gramene" id="scaffold_303280.1">
    <property type="protein sequence ID" value="scaffold_303280.1"/>
    <property type="gene ID" value="scaffold_303280.1"/>
</dbReference>
<dbReference type="EMBL" id="GL348715">
    <property type="protein sequence ID" value="EFH62041.1"/>
    <property type="molecule type" value="Genomic_DNA"/>
</dbReference>
<dbReference type="HOGENOM" id="CLU_079217_0_0_1"/>
<reference evidence="3" key="1">
    <citation type="journal article" date="2011" name="Nat. Genet.">
        <title>The Arabidopsis lyrata genome sequence and the basis of rapid genome size change.</title>
        <authorList>
            <person name="Hu T.T."/>
            <person name="Pattyn P."/>
            <person name="Bakker E.G."/>
            <person name="Cao J."/>
            <person name="Cheng J.-F."/>
            <person name="Clark R.M."/>
            <person name="Fahlgren N."/>
            <person name="Fawcett J.A."/>
            <person name="Grimwood J."/>
            <person name="Gundlach H."/>
            <person name="Haberer G."/>
            <person name="Hollister J.D."/>
            <person name="Ossowski S."/>
            <person name="Ottilar R.P."/>
            <person name="Salamov A.A."/>
            <person name="Schneeberger K."/>
            <person name="Spannagl M."/>
            <person name="Wang X."/>
            <person name="Yang L."/>
            <person name="Nasrallah M.E."/>
            <person name="Bergelson J."/>
            <person name="Carrington J.C."/>
            <person name="Gaut B.S."/>
            <person name="Schmutz J."/>
            <person name="Mayer K.F.X."/>
            <person name="Van de Peer Y."/>
            <person name="Grigoriev I.V."/>
            <person name="Nordborg M."/>
            <person name="Weigel D."/>
            <person name="Guo Y.-L."/>
        </authorList>
    </citation>
    <scope>NUCLEOTIDE SEQUENCE [LARGE SCALE GENOMIC DNA]</scope>
    <source>
        <strain evidence="3">cv. MN47</strain>
    </source>
</reference>
<sequence>MDRFPFLNVVMEGLGILHETRKLFLKNKKMSMMFSVLVFPFLLNCLVFLFNQTFVGFSYIFMAVFPIINLYSDLVTVHASALTLKNENIKIKYFPVMTFKSWKGPLVTKFYIALFILGYGFLYAIIFCPLLVFSSKLFFLVAKSVPLLILLEVYESYLAIVWNLSMVISILEETYGIKALRKAAKIAKGMKPKIFLLNLSFHLLTFGLGQILQLINWRRSFSVTLATGLVFVCLDFALRMFQLVTYTVVYFQCKSLQSKDVESLGDVEYTKLSSNTVMG</sequence>
<name>D7L8K9_ARALL</name>
<feature type="transmembrane region" description="Helical" evidence="1">
    <location>
        <begin position="110"/>
        <end position="133"/>
    </location>
</feature>
<keyword evidence="1" id="KW-1133">Transmembrane helix</keyword>
<feature type="transmembrane region" description="Helical" evidence="1">
    <location>
        <begin position="194"/>
        <end position="215"/>
    </location>
</feature>
<gene>
    <name evidence="2" type="ORF">ARALYDRAFT_899310</name>
</gene>
<proteinExistence type="predicted"/>
<dbReference type="KEGG" id="aly:9321848"/>
<accession>D7L8K9</accession>
<evidence type="ECO:0000313" key="2">
    <source>
        <dbReference type="EMBL" id="EFH62041.1"/>
    </source>
</evidence>
<dbReference type="OrthoDB" id="777403at2759"/>
<keyword evidence="1" id="KW-0472">Membrane</keyword>
<keyword evidence="3" id="KW-1185">Reference proteome</keyword>
<dbReference type="PANTHER" id="PTHR33133">
    <property type="entry name" value="OS08G0107100 PROTEIN-RELATED"/>
    <property type="match status" value="1"/>
</dbReference>
<evidence type="ECO:0000256" key="1">
    <source>
        <dbReference type="SAM" id="Phobius"/>
    </source>
</evidence>
<dbReference type="Proteomes" id="UP000008694">
    <property type="component" value="Unassembled WGS sequence"/>
</dbReference>
<protein>
    <submittedName>
        <fullName evidence="2">Uncharacterized protein</fullName>
    </submittedName>
</protein>